<dbReference type="Gene3D" id="2.40.128.580">
    <property type="entry name" value="GXWXG domain"/>
    <property type="match status" value="1"/>
</dbReference>
<evidence type="ECO:0008006" key="4">
    <source>
        <dbReference type="Google" id="ProtNLM"/>
    </source>
</evidence>
<dbReference type="Pfam" id="PF14232">
    <property type="entry name" value="DUF4334"/>
    <property type="match status" value="1"/>
</dbReference>
<organism evidence="3">
    <name type="scientific">Mycolicibacterium gilvum (strain PYR-GCK)</name>
    <name type="common">Mycobacterium gilvum (strain PYR-GCK)</name>
    <dbReference type="NCBI Taxonomy" id="350054"/>
    <lineage>
        <taxon>Bacteria</taxon>
        <taxon>Bacillati</taxon>
        <taxon>Actinomycetota</taxon>
        <taxon>Actinomycetes</taxon>
        <taxon>Mycobacteriales</taxon>
        <taxon>Mycobacteriaceae</taxon>
        <taxon>Mycolicibacterium</taxon>
    </lineage>
</organism>
<reference evidence="3" key="2">
    <citation type="journal article" date="2013" name="PLoS ONE">
        <title>A Gene Expression Study of the Activities of Aromatic Ring-Cleavage Dioxygenases in Mycobacterium gilvum PYR-GCK to Changes in Salinity and pH during Pyrene Degradation.</title>
        <authorList>
            <person name="Badejo A.C."/>
            <person name="Badejo A.O."/>
            <person name="Shin K.H."/>
            <person name="Chai Y.G."/>
        </authorList>
    </citation>
    <scope>NUCLEOTIDE SEQUENCE [LARGE SCALE GENOMIC DNA]</scope>
    <source>
        <strain evidence="3">PYR-GCK</strain>
    </source>
</reference>
<dbReference type="EMBL" id="CP000656">
    <property type="protein sequence ID" value="ABP46490.1"/>
    <property type="molecule type" value="Genomic_DNA"/>
</dbReference>
<proteinExistence type="predicted"/>
<reference evidence="3" key="1">
    <citation type="submission" date="2007-04" db="EMBL/GenBank/DDBJ databases">
        <authorList>
            <consortium name="US DOE Joint Genome Institute"/>
            <person name="Copeland A."/>
            <person name="Lucas S."/>
            <person name="Lapidus A."/>
            <person name="Barry K."/>
            <person name="Detter J.C."/>
            <person name="Glavina del Rio T."/>
            <person name="Hammon N."/>
            <person name="Israni S."/>
            <person name="Dalin E."/>
            <person name="Tice H."/>
            <person name="Pitluck S."/>
            <person name="Chain P."/>
            <person name="Malfatti S."/>
            <person name="Shin M."/>
            <person name="Vergez L."/>
            <person name="Schmutz J."/>
            <person name="Larimer F."/>
            <person name="Land M."/>
            <person name="Hauser L."/>
            <person name="Kyrpides N."/>
            <person name="Mikhailova N."/>
            <person name="Miller C."/>
            <person name="Richardson P."/>
        </authorList>
    </citation>
    <scope>NUCLEOTIDE SEQUENCE</scope>
    <source>
        <strain evidence="3">PYR-GCK</strain>
    </source>
</reference>
<dbReference type="STRING" id="350054.Mflv_4020"/>
<gene>
    <name evidence="3" type="ordered locus">Mflv_4020</name>
</gene>
<dbReference type="KEGG" id="mgi:Mflv_4020"/>
<evidence type="ECO:0000259" key="1">
    <source>
        <dbReference type="Pfam" id="PF14231"/>
    </source>
</evidence>
<evidence type="ECO:0000259" key="2">
    <source>
        <dbReference type="Pfam" id="PF14232"/>
    </source>
</evidence>
<feature type="domain" description="GXWXG" evidence="1">
    <location>
        <begin position="28"/>
        <end position="86"/>
    </location>
</feature>
<accession>A4TCH3</accession>
<dbReference type="Pfam" id="PF14231">
    <property type="entry name" value="GXWXG"/>
    <property type="match status" value="1"/>
</dbReference>
<dbReference type="InterPro" id="IPR025951">
    <property type="entry name" value="GXWXG_dom"/>
</dbReference>
<name>A4TCH3_MYCGI</name>
<evidence type="ECO:0000313" key="3">
    <source>
        <dbReference type="EMBL" id="ABP46490.1"/>
    </source>
</evidence>
<dbReference type="eggNOG" id="ENOG503287S">
    <property type="taxonomic scope" value="Bacteria"/>
</dbReference>
<protein>
    <recommendedName>
        <fullName evidence="4">GXWXG protein</fullName>
    </recommendedName>
</protein>
<dbReference type="AlphaFoldDB" id="A4TCH3"/>
<feature type="domain" description="DUF4334" evidence="2">
    <location>
        <begin position="131"/>
        <end position="190"/>
    </location>
</feature>
<sequence>MSSRLADMAALSEVLPDDVPTTTADALALFDSLAAVDPQFMIGTWHGAELPTGHPLDGILAASGWWGKRFRDNETVDPLLFPTADGAGLFALNPAPAFAGLGLFTRFPMLKKQNFTAAVATLRPALQARGPKARLRTTRYRGVDTATMIYDQLPINDVFRLVDDTPGSEVVLGAMDLRGYDAPYFFVLLRDGSRS</sequence>
<dbReference type="HOGENOM" id="CLU_112092_0_0_11"/>
<dbReference type="InterPro" id="IPR025568">
    <property type="entry name" value="DUF4334"/>
</dbReference>